<dbReference type="Proteomes" id="UP000031670">
    <property type="component" value="Unassembled WGS sequence"/>
</dbReference>
<evidence type="ECO:0000313" key="2">
    <source>
        <dbReference type="Proteomes" id="UP000031670"/>
    </source>
</evidence>
<proteinExistence type="predicted"/>
<dbReference type="AlphaFoldDB" id="A0A0B8P6L3"/>
<dbReference type="EMBL" id="BBSA01000001">
    <property type="protein sequence ID" value="GAM60197.1"/>
    <property type="molecule type" value="Genomic_DNA"/>
</dbReference>
<reference evidence="1 2" key="1">
    <citation type="submission" date="2015-01" db="EMBL/GenBank/DDBJ databases">
        <title>Vibrio sp. C5 JCM 19232 whole genome shotgun sequence.</title>
        <authorList>
            <person name="Sawabe T."/>
            <person name="Meirelles P."/>
            <person name="Feng G."/>
            <person name="Sayaka M."/>
            <person name="Hattori M."/>
            <person name="Ohkuma M."/>
        </authorList>
    </citation>
    <scope>NUCLEOTIDE SEQUENCE [LARGE SCALE GENOMIC DNA]</scope>
    <source>
        <strain evidence="1 2">JCM19232</strain>
    </source>
</reference>
<accession>A0A0B8P6L3</accession>
<gene>
    <name evidence="1" type="ORF">JCM19232_530</name>
</gene>
<comment type="caution">
    <text evidence="1">The sequence shown here is derived from an EMBL/GenBank/DDBJ whole genome shotgun (WGS) entry which is preliminary data.</text>
</comment>
<reference evidence="1 2" key="2">
    <citation type="submission" date="2015-01" db="EMBL/GenBank/DDBJ databases">
        <authorList>
            <consortium name="NBRP consortium"/>
            <person name="Sawabe T."/>
            <person name="Meirelles P."/>
            <person name="Feng G."/>
            <person name="Sayaka M."/>
            <person name="Hattori M."/>
            <person name="Ohkuma M."/>
        </authorList>
    </citation>
    <scope>NUCLEOTIDE SEQUENCE [LARGE SCALE GENOMIC DNA]</scope>
    <source>
        <strain evidence="1 2">JCM19232</strain>
    </source>
</reference>
<name>A0A0B8P6L3_9VIBR</name>
<protein>
    <submittedName>
        <fullName evidence="1">Cysteine synthase</fullName>
    </submittedName>
</protein>
<sequence>MGKGNTIVTFSCDLAERSYSKLYNLEFLKEKGIQLDKETLPELWARYQADGDEKVVNV</sequence>
<evidence type="ECO:0000313" key="1">
    <source>
        <dbReference type="EMBL" id="GAM60197.1"/>
    </source>
</evidence>
<organism evidence="1 2">
    <name type="scientific">Vibrio ishigakensis</name>
    <dbReference type="NCBI Taxonomy" id="1481914"/>
    <lineage>
        <taxon>Bacteria</taxon>
        <taxon>Pseudomonadati</taxon>
        <taxon>Pseudomonadota</taxon>
        <taxon>Gammaproteobacteria</taxon>
        <taxon>Vibrionales</taxon>
        <taxon>Vibrionaceae</taxon>
        <taxon>Vibrio</taxon>
    </lineage>
</organism>